<accession>X1RHI4</accession>
<organism evidence="1">
    <name type="scientific">marine sediment metagenome</name>
    <dbReference type="NCBI Taxonomy" id="412755"/>
    <lineage>
        <taxon>unclassified sequences</taxon>
        <taxon>metagenomes</taxon>
        <taxon>ecological metagenomes</taxon>
    </lineage>
</organism>
<comment type="caution">
    <text evidence="1">The sequence shown here is derived from an EMBL/GenBank/DDBJ whole genome shotgun (WGS) entry which is preliminary data.</text>
</comment>
<evidence type="ECO:0000313" key="1">
    <source>
        <dbReference type="EMBL" id="GAI80063.1"/>
    </source>
</evidence>
<name>X1RHI4_9ZZZZ</name>
<gene>
    <name evidence="1" type="ORF">S12H4_11935</name>
</gene>
<protein>
    <submittedName>
        <fullName evidence="1">Uncharacterized protein</fullName>
    </submittedName>
</protein>
<dbReference type="AlphaFoldDB" id="X1RHI4"/>
<proteinExistence type="predicted"/>
<sequence length="117" mass="13436">MLFIILILSLRATLGGHLKEANLKEIAKTQHLDSFLLAHFKKLPTEQCYKDLSVETKILLYYMVVENPSAEDVKKSIDYYKYLQTKKMSEDMRGDADKMGIDMDAINKMIESGELNT</sequence>
<reference evidence="1" key="1">
    <citation type="journal article" date="2014" name="Front. Microbiol.">
        <title>High frequency of phylogenetically diverse reductive dehalogenase-homologous genes in deep subseafloor sedimentary metagenomes.</title>
        <authorList>
            <person name="Kawai M."/>
            <person name="Futagami T."/>
            <person name="Toyoda A."/>
            <person name="Takaki Y."/>
            <person name="Nishi S."/>
            <person name="Hori S."/>
            <person name="Arai W."/>
            <person name="Tsubouchi T."/>
            <person name="Morono Y."/>
            <person name="Uchiyama I."/>
            <person name="Ito T."/>
            <person name="Fujiyama A."/>
            <person name="Inagaki F."/>
            <person name="Takami H."/>
        </authorList>
    </citation>
    <scope>NUCLEOTIDE SEQUENCE</scope>
    <source>
        <strain evidence="1">Expedition CK06-06</strain>
    </source>
</reference>
<dbReference type="EMBL" id="BARW01005501">
    <property type="protein sequence ID" value="GAI80063.1"/>
    <property type="molecule type" value="Genomic_DNA"/>
</dbReference>